<feature type="domain" description="Ribbon-helix-helix protein CopG" evidence="1">
    <location>
        <begin position="5"/>
        <end position="38"/>
    </location>
</feature>
<accession>A0AAT9JIA4</accession>
<dbReference type="EMBL" id="BK065155">
    <property type="protein sequence ID" value="DBA54606.1"/>
    <property type="molecule type" value="Genomic_DNA"/>
</dbReference>
<evidence type="ECO:0000313" key="2">
    <source>
        <dbReference type="EMBL" id="DBA54606.1"/>
    </source>
</evidence>
<sequence length="55" mass="6504">MPVEVSLYPVHLERLEVLQKRLRKNRSELLRDLIDTAYNCYKHSKKCSNCPLMNG</sequence>
<dbReference type="GO" id="GO:0006355">
    <property type="term" value="P:regulation of DNA-templated transcription"/>
    <property type="evidence" value="ECO:0007669"/>
    <property type="project" value="InterPro"/>
</dbReference>
<proteinExistence type="predicted"/>
<dbReference type="Pfam" id="PF01402">
    <property type="entry name" value="RHH_1"/>
    <property type="match status" value="1"/>
</dbReference>
<evidence type="ECO:0000259" key="1">
    <source>
        <dbReference type="Pfam" id="PF01402"/>
    </source>
</evidence>
<reference evidence="2" key="1">
    <citation type="journal article" date="2024" name="ISME J.">
        <title>Pleomorphic viruses establish stable relationship with marine hyperthermophilic archaea.</title>
        <authorList>
            <person name="Baquero D.P."/>
            <person name="Bignon E.A."/>
            <person name="Krupovic M."/>
        </authorList>
    </citation>
    <scope>NUCLEOTIDE SEQUENCE</scope>
</reference>
<gene>
    <name evidence="2" type="ORF">AvPV1_gp24</name>
</gene>
<protein>
    <recommendedName>
        <fullName evidence="1">Ribbon-helix-helix protein CopG domain-containing protein</fullName>
    </recommendedName>
</protein>
<dbReference type="InterPro" id="IPR002145">
    <property type="entry name" value="CopG"/>
</dbReference>
<name>A0AAT9JIA4_9VIRU</name>
<organism evidence="2">
    <name type="scientific">Archaeoglobus veneficus pleomorphic virus 1</name>
    <dbReference type="NCBI Taxonomy" id="3115750"/>
    <lineage>
        <taxon>Viruses</taxon>
        <taxon>Monodnaviria</taxon>
        <taxon>Trapavirae</taxon>
        <taxon>Calorviricota</taxon>
        <taxon>Caminiviricetes</taxon>
        <taxon>Ageovirales</taxon>
        <taxon>Thalassapleoviridae</taxon>
        <taxon>Avenivirus</taxon>
        <taxon>Avenivirus atlanticense</taxon>
    </lineage>
</organism>